<accession>A0ABN2L3Z6</accession>
<organism evidence="2 3">
    <name type="scientific">Nostocoides vanveenii</name>
    <dbReference type="NCBI Taxonomy" id="330835"/>
    <lineage>
        <taxon>Bacteria</taxon>
        <taxon>Bacillati</taxon>
        <taxon>Actinomycetota</taxon>
        <taxon>Actinomycetes</taxon>
        <taxon>Micrococcales</taxon>
        <taxon>Intrasporangiaceae</taxon>
        <taxon>Nostocoides</taxon>
    </lineage>
</organism>
<keyword evidence="3" id="KW-1185">Reference proteome</keyword>
<comment type="caution">
    <text evidence="2">The sequence shown here is derived from an EMBL/GenBank/DDBJ whole genome shotgun (WGS) entry which is preliminary data.</text>
</comment>
<feature type="region of interest" description="Disordered" evidence="1">
    <location>
        <begin position="1"/>
        <end position="23"/>
    </location>
</feature>
<evidence type="ECO:0000313" key="2">
    <source>
        <dbReference type="EMBL" id="GAA1774387.1"/>
    </source>
</evidence>
<dbReference type="Proteomes" id="UP001501475">
    <property type="component" value="Unassembled WGS sequence"/>
</dbReference>
<sequence>MAPAQGFVAAQQQPRTDGGQFTHKQHAEPLTLDLWDDEGTFEYPPPPRSADQVVAFWQKVPIPDAALANFRSGYEQMYRSWVMAASREFQAANPIPSQEGKAAAWTQARDAHIADRLKGRPRRMPQSDVRPIFRATAIWLQSRQLPPEEKERARSARTTSPENGRTVSIGTMVDIWQSHRLEGVMHDPTASDLAHLRKLDDVSGHLRYVADNSAYLPQVAQSTTETAQATLVAHGLVDEFDL</sequence>
<name>A0ABN2L3Z6_9MICO</name>
<feature type="region of interest" description="Disordered" evidence="1">
    <location>
        <begin position="144"/>
        <end position="166"/>
    </location>
</feature>
<proteinExistence type="predicted"/>
<gene>
    <name evidence="2" type="ORF">GCM10009810_34240</name>
</gene>
<reference evidence="2 3" key="1">
    <citation type="journal article" date="2019" name="Int. J. Syst. Evol. Microbiol.">
        <title>The Global Catalogue of Microorganisms (GCM) 10K type strain sequencing project: providing services to taxonomists for standard genome sequencing and annotation.</title>
        <authorList>
            <consortium name="The Broad Institute Genomics Platform"/>
            <consortium name="The Broad Institute Genome Sequencing Center for Infectious Disease"/>
            <person name="Wu L."/>
            <person name="Ma J."/>
        </authorList>
    </citation>
    <scope>NUCLEOTIDE SEQUENCE [LARGE SCALE GENOMIC DNA]</scope>
    <source>
        <strain evidence="2 3">JCM 15591</strain>
    </source>
</reference>
<protein>
    <submittedName>
        <fullName evidence="2">Uncharacterized protein</fullName>
    </submittedName>
</protein>
<dbReference type="RefSeq" id="WP_344068560.1">
    <property type="nucleotide sequence ID" value="NZ_BAAAPN010000101.1"/>
</dbReference>
<feature type="compositionally biased region" description="Polar residues" evidence="1">
    <location>
        <begin position="156"/>
        <end position="166"/>
    </location>
</feature>
<evidence type="ECO:0000256" key="1">
    <source>
        <dbReference type="SAM" id="MobiDB-lite"/>
    </source>
</evidence>
<evidence type="ECO:0000313" key="3">
    <source>
        <dbReference type="Proteomes" id="UP001501475"/>
    </source>
</evidence>
<dbReference type="EMBL" id="BAAAPN010000101">
    <property type="protein sequence ID" value="GAA1774387.1"/>
    <property type="molecule type" value="Genomic_DNA"/>
</dbReference>